<proteinExistence type="inferred from homology"/>
<evidence type="ECO:0000256" key="2">
    <source>
        <dbReference type="ARBA" id="ARBA00022801"/>
    </source>
</evidence>
<protein>
    <submittedName>
        <fullName evidence="4">Hotdog fold thioesterase</fullName>
    </submittedName>
</protein>
<name>A0A545U4N3_9GAMM</name>
<evidence type="ECO:0000313" key="4">
    <source>
        <dbReference type="EMBL" id="TQV84440.1"/>
    </source>
</evidence>
<dbReference type="OrthoDB" id="9798208at2"/>
<dbReference type="GO" id="GO:0005829">
    <property type="term" value="C:cytosol"/>
    <property type="evidence" value="ECO:0007669"/>
    <property type="project" value="TreeGrafter"/>
</dbReference>
<dbReference type="SUPFAM" id="SSF54637">
    <property type="entry name" value="Thioesterase/thiol ester dehydrase-isomerase"/>
    <property type="match status" value="1"/>
</dbReference>
<evidence type="ECO:0000256" key="1">
    <source>
        <dbReference type="ARBA" id="ARBA00008324"/>
    </source>
</evidence>
<dbReference type="InterPro" id="IPR029069">
    <property type="entry name" value="HotDog_dom_sf"/>
</dbReference>
<dbReference type="NCBIfam" id="TIGR00369">
    <property type="entry name" value="unchar_dom_1"/>
    <property type="match status" value="1"/>
</dbReference>
<dbReference type="GO" id="GO:0061522">
    <property type="term" value="F:1,4-dihydroxy-2-naphthoyl-CoA thioesterase activity"/>
    <property type="evidence" value="ECO:0007669"/>
    <property type="project" value="TreeGrafter"/>
</dbReference>
<dbReference type="EMBL" id="VIKS01000014">
    <property type="protein sequence ID" value="TQV84440.1"/>
    <property type="molecule type" value="Genomic_DNA"/>
</dbReference>
<keyword evidence="5" id="KW-1185">Reference proteome</keyword>
<dbReference type="AlphaFoldDB" id="A0A545U4N3"/>
<dbReference type="Pfam" id="PF03061">
    <property type="entry name" value="4HBT"/>
    <property type="match status" value="1"/>
</dbReference>
<keyword evidence="2" id="KW-0378">Hydrolase</keyword>
<dbReference type="Gene3D" id="3.10.129.10">
    <property type="entry name" value="Hotdog Thioesterase"/>
    <property type="match status" value="1"/>
</dbReference>
<dbReference type="InterPro" id="IPR003736">
    <property type="entry name" value="PAAI_dom"/>
</dbReference>
<accession>A0A545U4N3</accession>
<dbReference type="Proteomes" id="UP000315439">
    <property type="component" value="Unassembled WGS sequence"/>
</dbReference>
<dbReference type="PANTHER" id="PTHR43240">
    <property type="entry name" value="1,4-DIHYDROXY-2-NAPHTHOYL-COA THIOESTERASE 1"/>
    <property type="match status" value="1"/>
</dbReference>
<reference evidence="4 5" key="1">
    <citation type="submission" date="2019-07" db="EMBL/GenBank/DDBJ databases">
        <title>Draft genome for Aliikangiella sp. M105.</title>
        <authorList>
            <person name="Wang G."/>
        </authorList>
    </citation>
    <scope>NUCLEOTIDE SEQUENCE [LARGE SCALE GENOMIC DNA]</scope>
    <source>
        <strain evidence="4 5">M105</strain>
    </source>
</reference>
<comment type="caution">
    <text evidence="4">The sequence shown here is derived from an EMBL/GenBank/DDBJ whole genome shotgun (WGS) entry which is preliminary data.</text>
</comment>
<feature type="domain" description="Thioesterase" evidence="3">
    <location>
        <begin position="51"/>
        <end position="128"/>
    </location>
</feature>
<dbReference type="InterPro" id="IPR006683">
    <property type="entry name" value="Thioestr_dom"/>
</dbReference>
<sequence>MTIWKKQVSVEELNQERKKTMVSHLGIEVTEIGEDYLVASMPVDERTHQPMGILHGGASIALAETVGSLAANLAVDENHYCVGLEVNSNHLRSIRSGTVLAKASAVHLGRSTQVWDIRISDQADNKICISRLTMAVLKR</sequence>
<gene>
    <name evidence="4" type="ORF">FLL46_22755</name>
</gene>
<evidence type="ECO:0000259" key="3">
    <source>
        <dbReference type="Pfam" id="PF03061"/>
    </source>
</evidence>
<organism evidence="4 5">
    <name type="scientific">Aliikangiella coralliicola</name>
    <dbReference type="NCBI Taxonomy" id="2592383"/>
    <lineage>
        <taxon>Bacteria</taxon>
        <taxon>Pseudomonadati</taxon>
        <taxon>Pseudomonadota</taxon>
        <taxon>Gammaproteobacteria</taxon>
        <taxon>Oceanospirillales</taxon>
        <taxon>Pleioneaceae</taxon>
        <taxon>Aliikangiella</taxon>
    </lineage>
</organism>
<evidence type="ECO:0000313" key="5">
    <source>
        <dbReference type="Proteomes" id="UP000315439"/>
    </source>
</evidence>
<comment type="similarity">
    <text evidence="1">Belongs to the thioesterase PaaI family.</text>
</comment>
<dbReference type="CDD" id="cd03443">
    <property type="entry name" value="PaaI_thioesterase"/>
    <property type="match status" value="1"/>
</dbReference>
<dbReference type="PANTHER" id="PTHR43240:SF5">
    <property type="entry name" value="1,4-DIHYDROXY-2-NAPHTHOYL-COA THIOESTERASE 1"/>
    <property type="match status" value="1"/>
</dbReference>
<dbReference type="RefSeq" id="WP_142934060.1">
    <property type="nucleotide sequence ID" value="NZ_ML660170.1"/>
</dbReference>